<protein>
    <submittedName>
        <fullName evidence="2">Putative uridine kinase DAS2</fullName>
    </submittedName>
</protein>
<gene>
    <name evidence="2" type="primary">DAS2</name>
    <name evidence="2" type="ORF">AWJ20_1579</name>
</gene>
<dbReference type="InterPro" id="IPR027417">
    <property type="entry name" value="P-loop_NTPase"/>
</dbReference>
<dbReference type="Pfam" id="PF00485">
    <property type="entry name" value="PRK"/>
    <property type="match status" value="1"/>
</dbReference>
<dbReference type="GO" id="GO:0005524">
    <property type="term" value="F:ATP binding"/>
    <property type="evidence" value="ECO:0007669"/>
    <property type="project" value="InterPro"/>
</dbReference>
<feature type="domain" description="Phosphoribulokinase/uridine kinase" evidence="1">
    <location>
        <begin position="11"/>
        <end position="218"/>
    </location>
</feature>
<reference evidence="2 3" key="1">
    <citation type="submission" date="2016-02" db="EMBL/GenBank/DDBJ databases">
        <title>Complete genome sequence and transcriptome regulation of the pentose utilising yeast Sugiyamaella lignohabitans.</title>
        <authorList>
            <person name="Bellasio M."/>
            <person name="Peymann A."/>
            <person name="Valli M."/>
            <person name="Sipitzky M."/>
            <person name="Graf A."/>
            <person name="Sauer M."/>
            <person name="Marx H."/>
            <person name="Mattanovich D."/>
        </authorList>
    </citation>
    <scope>NUCLEOTIDE SEQUENCE [LARGE SCALE GENOMIC DNA]</scope>
    <source>
        <strain evidence="2 3">CBS 10342</strain>
    </source>
</reference>
<dbReference type="OrthoDB" id="738517at2759"/>
<sequence>MPSQNHLLVLVGGGHGSGKHDISNLLQRQLNSLRSEPFNKAFPILVREIDLIEYDKYHNNLSEKDGDSEDNDSYSPLRFDFEKLVGDLDTDAFWNTLEQRGNLTESESGDVAIDKDQELNGPVNPAAVTPNTIPEKTPLVAILTGPYALYDSRIRDKAIMKVYVDVDADTRLSRLLLRDVKPDNSNLSLLIDTYLNHLRPEVTEFVEPTKQYADVILTKPSSAEGGEYGVELIATGVYDRIKAESYNSLDSNTGTLTLGKHVTQNSYRYRRESFVEQHESYYSLN</sequence>
<evidence type="ECO:0000313" key="3">
    <source>
        <dbReference type="Proteomes" id="UP000189580"/>
    </source>
</evidence>
<keyword evidence="2" id="KW-0808">Transferase</keyword>
<dbReference type="EMBL" id="CP014501">
    <property type="protein sequence ID" value="ANB13295.1"/>
    <property type="molecule type" value="Genomic_DNA"/>
</dbReference>
<evidence type="ECO:0000313" key="2">
    <source>
        <dbReference type="EMBL" id="ANB13295.1"/>
    </source>
</evidence>
<dbReference type="PANTHER" id="PTHR10285">
    <property type="entry name" value="URIDINE KINASE"/>
    <property type="match status" value="1"/>
</dbReference>
<dbReference type="AlphaFoldDB" id="A0A167DU73"/>
<dbReference type="GO" id="GO:0016301">
    <property type="term" value="F:kinase activity"/>
    <property type="evidence" value="ECO:0007669"/>
    <property type="project" value="UniProtKB-KW"/>
</dbReference>
<dbReference type="SUPFAM" id="SSF52540">
    <property type="entry name" value="P-loop containing nucleoside triphosphate hydrolases"/>
    <property type="match status" value="1"/>
</dbReference>
<dbReference type="Proteomes" id="UP000189580">
    <property type="component" value="Chromosome a"/>
</dbReference>
<evidence type="ECO:0000259" key="1">
    <source>
        <dbReference type="Pfam" id="PF00485"/>
    </source>
</evidence>
<accession>A0A167DU73</accession>
<name>A0A167DU73_9ASCO</name>
<organism evidence="2 3">
    <name type="scientific">Sugiyamaella lignohabitans</name>
    <dbReference type="NCBI Taxonomy" id="796027"/>
    <lineage>
        <taxon>Eukaryota</taxon>
        <taxon>Fungi</taxon>
        <taxon>Dikarya</taxon>
        <taxon>Ascomycota</taxon>
        <taxon>Saccharomycotina</taxon>
        <taxon>Dipodascomycetes</taxon>
        <taxon>Dipodascales</taxon>
        <taxon>Trichomonascaceae</taxon>
        <taxon>Sugiyamaella</taxon>
    </lineage>
</organism>
<dbReference type="InterPro" id="IPR006083">
    <property type="entry name" value="PRK/URK"/>
</dbReference>
<dbReference type="RefSeq" id="XP_018735772.1">
    <property type="nucleotide sequence ID" value="XM_018878471.1"/>
</dbReference>
<dbReference type="GeneID" id="30033396"/>
<proteinExistence type="predicted"/>
<dbReference type="KEGG" id="slb:AWJ20_1579"/>
<keyword evidence="3" id="KW-1185">Reference proteome</keyword>
<dbReference type="Gene3D" id="3.40.50.300">
    <property type="entry name" value="P-loop containing nucleotide triphosphate hydrolases"/>
    <property type="match status" value="1"/>
</dbReference>
<keyword evidence="2" id="KW-0418">Kinase</keyword>